<evidence type="ECO:0000256" key="1">
    <source>
        <dbReference type="ARBA" id="ARBA00001974"/>
    </source>
</evidence>
<proteinExistence type="inferred from homology"/>
<comment type="catalytic activity">
    <reaction evidence="9">
        <text>L-aspartate + O2 = iminosuccinate + H2O2</text>
        <dbReference type="Rhea" id="RHEA:25876"/>
        <dbReference type="ChEBI" id="CHEBI:15379"/>
        <dbReference type="ChEBI" id="CHEBI:16240"/>
        <dbReference type="ChEBI" id="CHEBI:29991"/>
        <dbReference type="ChEBI" id="CHEBI:77875"/>
        <dbReference type="EC" id="1.4.3.16"/>
    </reaction>
    <physiologicalReaction direction="left-to-right" evidence="9">
        <dbReference type="Rhea" id="RHEA:25877"/>
    </physiologicalReaction>
</comment>
<dbReference type="InterPro" id="IPR036188">
    <property type="entry name" value="FAD/NAD-bd_sf"/>
</dbReference>
<evidence type="ECO:0000313" key="12">
    <source>
        <dbReference type="Proteomes" id="UP000189670"/>
    </source>
</evidence>
<dbReference type="Gene3D" id="3.50.50.60">
    <property type="entry name" value="FAD/NAD(P)-binding domain"/>
    <property type="match status" value="1"/>
</dbReference>
<dbReference type="PANTHER" id="PTHR42716">
    <property type="entry name" value="L-ASPARTATE OXIDASE"/>
    <property type="match status" value="1"/>
</dbReference>
<dbReference type="GO" id="GO:0034628">
    <property type="term" value="P:'de novo' NAD+ biosynthetic process from L-aspartate"/>
    <property type="evidence" value="ECO:0007669"/>
    <property type="project" value="TreeGrafter"/>
</dbReference>
<dbReference type="Gene3D" id="3.90.700.10">
    <property type="entry name" value="Succinate dehydrogenase/fumarate reductase flavoprotein, catalytic domain"/>
    <property type="match status" value="1"/>
</dbReference>
<keyword evidence="6" id="KW-0662">Pyridine nucleotide biosynthesis</keyword>
<keyword evidence="5" id="KW-0285">Flavoprotein</keyword>
<dbReference type="InterPro" id="IPR003953">
    <property type="entry name" value="FAD-dep_OxRdtase_2_FAD-bd"/>
</dbReference>
<comment type="similarity">
    <text evidence="3">Belongs to the FAD-dependent oxidoreductase 2 family. NadB subfamily.</text>
</comment>
<evidence type="ECO:0000313" key="11">
    <source>
        <dbReference type="EMBL" id="ETR71069.1"/>
    </source>
</evidence>
<evidence type="ECO:0000256" key="5">
    <source>
        <dbReference type="ARBA" id="ARBA00022630"/>
    </source>
</evidence>
<organism evidence="11 12">
    <name type="scientific">Candidatus Magnetoglobus multicellularis str. Araruama</name>
    <dbReference type="NCBI Taxonomy" id="890399"/>
    <lineage>
        <taxon>Bacteria</taxon>
        <taxon>Pseudomonadati</taxon>
        <taxon>Thermodesulfobacteriota</taxon>
        <taxon>Desulfobacteria</taxon>
        <taxon>Desulfobacterales</taxon>
        <taxon>Desulfobacteraceae</taxon>
        <taxon>Candidatus Magnetoglobus</taxon>
    </lineage>
</organism>
<name>A0A1V1P831_9BACT</name>
<dbReference type="PANTHER" id="PTHR42716:SF2">
    <property type="entry name" value="L-ASPARTATE OXIDASE, CHLOROPLASTIC"/>
    <property type="match status" value="1"/>
</dbReference>
<protein>
    <recommendedName>
        <fullName evidence="4">L-aspartate oxidase</fullName>
        <ecNumber evidence="4">1.4.3.16</ecNumber>
    </recommendedName>
</protein>
<sequence length="379" mass="42219">MKTDVLKRDCDVAIIGKGTAGLSVAARLSEKLKNDINVTVVGSNFGNSAFSPWNLRLQDTNSMFELLSRGIKDNDQISLVRKVSEEHQNAVNWLLSGSNIQVVETPFGIRPVGYATGRRMLKLLESKINNYFSIINGKVTDINIEPNNFKTFTSSKKSNSEIRSKYLVIASGGKGHTQENTTGNVSKNTNIINLVDRKGVETVDTDRAMIHPFLIKDEKTGISGLIAGKFLTTCDFYSIDKFGNTNEFLPSNIKDSIKNNDYHHLFSDLEKLFSSKVIKGHKIIMYTRMTEKDFDDFKLNDEYGQIFKNKNFDEINRGLNIVPGYHYTLGGIRIDKQCETNIPGLFALGESSNLYNERPGGVGHIDSLVLSDVIASAIN</sequence>
<evidence type="ECO:0000256" key="7">
    <source>
        <dbReference type="ARBA" id="ARBA00022827"/>
    </source>
</evidence>
<evidence type="ECO:0000256" key="6">
    <source>
        <dbReference type="ARBA" id="ARBA00022642"/>
    </source>
</evidence>
<dbReference type="AlphaFoldDB" id="A0A1V1P831"/>
<comment type="pathway">
    <text evidence="2">Cofactor biosynthesis; NAD(+) biosynthesis; iminoaspartate from L-aspartate (oxidase route): step 1/1.</text>
</comment>
<reference evidence="12" key="1">
    <citation type="submission" date="2012-11" db="EMBL/GenBank/DDBJ databases">
        <authorList>
            <person name="Lucero-Rivera Y.E."/>
            <person name="Tovar-Ramirez D."/>
        </authorList>
    </citation>
    <scope>NUCLEOTIDE SEQUENCE [LARGE SCALE GENOMIC DNA]</scope>
    <source>
        <strain evidence="12">Araruama</strain>
    </source>
</reference>
<dbReference type="InterPro" id="IPR027477">
    <property type="entry name" value="Succ_DH/fumarate_Rdtase_cat_sf"/>
</dbReference>
<keyword evidence="8" id="KW-0560">Oxidoreductase</keyword>
<dbReference type="PRINTS" id="PR00368">
    <property type="entry name" value="FADPNR"/>
</dbReference>
<dbReference type="SUPFAM" id="SSF51905">
    <property type="entry name" value="FAD/NAD(P)-binding domain"/>
    <property type="match status" value="1"/>
</dbReference>
<evidence type="ECO:0000256" key="9">
    <source>
        <dbReference type="ARBA" id="ARBA00048305"/>
    </source>
</evidence>
<dbReference type="Proteomes" id="UP000189670">
    <property type="component" value="Unassembled WGS sequence"/>
</dbReference>
<comment type="caution">
    <text evidence="11">The sequence shown here is derived from an EMBL/GenBank/DDBJ whole genome shotgun (WGS) entry which is preliminary data.</text>
</comment>
<dbReference type="GO" id="GO:0008734">
    <property type="term" value="F:L-aspartate oxidase activity"/>
    <property type="evidence" value="ECO:0007669"/>
    <property type="project" value="UniProtKB-EC"/>
</dbReference>
<feature type="domain" description="FAD-dependent oxidoreductase 2 FAD-binding" evidence="10">
    <location>
        <begin position="115"/>
        <end position="352"/>
    </location>
</feature>
<evidence type="ECO:0000256" key="4">
    <source>
        <dbReference type="ARBA" id="ARBA00012173"/>
    </source>
</evidence>
<comment type="cofactor">
    <cofactor evidence="1">
        <name>FAD</name>
        <dbReference type="ChEBI" id="CHEBI:57692"/>
    </cofactor>
</comment>
<evidence type="ECO:0000256" key="2">
    <source>
        <dbReference type="ARBA" id="ARBA00004950"/>
    </source>
</evidence>
<evidence type="ECO:0000259" key="10">
    <source>
        <dbReference type="Pfam" id="PF00890"/>
    </source>
</evidence>
<dbReference type="EMBL" id="ATBP01000326">
    <property type="protein sequence ID" value="ETR71069.1"/>
    <property type="molecule type" value="Genomic_DNA"/>
</dbReference>
<dbReference type="InterPro" id="IPR005288">
    <property type="entry name" value="NadB"/>
</dbReference>
<accession>A0A1V1P831</accession>
<dbReference type="EC" id="1.4.3.16" evidence="4"/>
<evidence type="ECO:0000256" key="8">
    <source>
        <dbReference type="ARBA" id="ARBA00023002"/>
    </source>
</evidence>
<gene>
    <name evidence="11" type="ORF">OMM_02769</name>
</gene>
<dbReference type="Pfam" id="PF00890">
    <property type="entry name" value="FAD_binding_2"/>
    <property type="match status" value="1"/>
</dbReference>
<dbReference type="UniPathway" id="UPA00253">
    <property type="reaction ID" value="UER00326"/>
</dbReference>
<evidence type="ECO:0000256" key="3">
    <source>
        <dbReference type="ARBA" id="ARBA00008562"/>
    </source>
</evidence>
<keyword evidence="7" id="KW-0274">FAD</keyword>